<dbReference type="GO" id="GO:0005524">
    <property type="term" value="F:ATP binding"/>
    <property type="evidence" value="ECO:0007669"/>
    <property type="project" value="UniProtKB-KW"/>
</dbReference>
<dbReference type="SUPFAM" id="SSF52540">
    <property type="entry name" value="P-loop containing nucleoside triphosphate hydrolases"/>
    <property type="match status" value="1"/>
</dbReference>
<feature type="transmembrane region" description="Helical" evidence="7">
    <location>
        <begin position="114"/>
        <end position="137"/>
    </location>
</feature>
<dbReference type="InterPro" id="IPR003439">
    <property type="entry name" value="ABC_transporter-like_ATP-bd"/>
</dbReference>
<sequence>MNAVHYFLIFFVAVDLPLTMLLFGFYSPDWLFHPDLISKQYTRMNYTSSPLDFVVLAVLRAALLVALCIHLYLSDRRVNLKMPSLGVATAIYSHTLVKLLCFSEHPEMLSYPGVWMTLTWSILAAAVFFVLCCQLTAPRLFEYGRLDETERNLTRVFIPAFTGRVLADIALGGGMAALVRSVILMSLLALSSTIFGGLRGGTFTYASALVSRQIKLDLFRSLIKQEIAFFDTTKSGETVSRLSSDCQVMATNVSTHVNVFLRNFVMCVGSLCVMLYMSWRLTMVTLIAVPFTGFITKWYGSYYDKLSEETQTTIAKANNKAEEVLGSMRTVRSFACEMFEVKAFEEDLDVTLKMNRKKSLAYMGYTWNNEFNQNGVLIAVLCYGGHLVMSVARIRHRWYYGLCWVIQKEFPQVFEYMHRKPAMPFDGEQRPIVQGTICFEDVYFTYPSRPNNPVLKGLNLTIKAGTTVALVGPSGGGKSSIVSLIQHMYEPDSGSITIDGIPIQNVDHEYYHERVALVAQEPILYNGTVRENILYGCDWATEDDMLEAARKANAHNFVMELEKNYDTQCGDRGVQMSGGQKQRIAIARAMVRNPCVLILDEATSALDAESEAQVQEAINRCAGKRTVLIVAHRLSTVERADAIAVIQKGSLVQIGTHDSLMEDTEGLYYSLISKQLLAAVD</sequence>
<dbReference type="SMART" id="SM00382">
    <property type="entry name" value="AAA"/>
    <property type="match status" value="1"/>
</dbReference>
<dbReference type="InterPro" id="IPR036640">
    <property type="entry name" value="ABC1_TM_sf"/>
</dbReference>
<dbReference type="GO" id="GO:0005743">
    <property type="term" value="C:mitochondrial inner membrane"/>
    <property type="evidence" value="ECO:0007669"/>
    <property type="project" value="TreeGrafter"/>
</dbReference>
<proteinExistence type="predicted"/>
<keyword evidence="3" id="KW-0547">Nucleotide-binding</keyword>
<gene>
    <name evidence="10" type="ORF">ANCCEY_07780</name>
</gene>
<evidence type="ECO:0000259" key="9">
    <source>
        <dbReference type="PROSITE" id="PS50929"/>
    </source>
</evidence>
<dbReference type="InterPro" id="IPR017871">
    <property type="entry name" value="ABC_transporter-like_CS"/>
</dbReference>
<dbReference type="GO" id="GO:0016887">
    <property type="term" value="F:ATP hydrolysis activity"/>
    <property type="evidence" value="ECO:0007669"/>
    <property type="project" value="InterPro"/>
</dbReference>
<evidence type="ECO:0000256" key="6">
    <source>
        <dbReference type="ARBA" id="ARBA00023136"/>
    </source>
</evidence>
<feature type="domain" description="ABC transmembrane type-1" evidence="9">
    <location>
        <begin position="152"/>
        <end position="390"/>
    </location>
</feature>
<dbReference type="PANTHER" id="PTHR43394:SF1">
    <property type="entry name" value="ATP-BINDING CASSETTE SUB-FAMILY B MEMBER 10, MITOCHONDRIAL"/>
    <property type="match status" value="1"/>
</dbReference>
<evidence type="ECO:0000259" key="8">
    <source>
        <dbReference type="PROSITE" id="PS50893"/>
    </source>
</evidence>
<evidence type="ECO:0000313" key="10">
    <source>
        <dbReference type="EMBL" id="EPB73130.1"/>
    </source>
</evidence>
<feature type="transmembrane region" description="Helical" evidence="7">
    <location>
        <begin position="259"/>
        <end position="279"/>
    </location>
</feature>
<dbReference type="EMBL" id="KE125005">
    <property type="protein sequence ID" value="EPB73130.1"/>
    <property type="molecule type" value="Genomic_DNA"/>
</dbReference>
<reference evidence="10 11" key="1">
    <citation type="submission" date="2013-05" db="EMBL/GenBank/DDBJ databases">
        <title>Draft genome of the parasitic nematode Anyclostoma ceylanicum.</title>
        <authorList>
            <person name="Mitreva M."/>
        </authorList>
    </citation>
    <scope>NUCLEOTIDE SEQUENCE [LARGE SCALE GENOMIC DNA]</scope>
</reference>
<feature type="transmembrane region" description="Helical" evidence="7">
    <location>
        <begin position="53"/>
        <end position="73"/>
    </location>
</feature>
<keyword evidence="11" id="KW-1185">Reference proteome</keyword>
<dbReference type="CDD" id="cd03249">
    <property type="entry name" value="ABC_MTABC3_MDL1_MDL2"/>
    <property type="match status" value="1"/>
</dbReference>
<accession>A0A0D6LM15</accession>
<evidence type="ECO:0000256" key="7">
    <source>
        <dbReference type="SAM" id="Phobius"/>
    </source>
</evidence>
<dbReference type="Gene3D" id="1.20.1560.10">
    <property type="entry name" value="ABC transporter type 1, transmembrane domain"/>
    <property type="match status" value="1"/>
</dbReference>
<organism evidence="10 11">
    <name type="scientific">Ancylostoma ceylanicum</name>
    <dbReference type="NCBI Taxonomy" id="53326"/>
    <lineage>
        <taxon>Eukaryota</taxon>
        <taxon>Metazoa</taxon>
        <taxon>Ecdysozoa</taxon>
        <taxon>Nematoda</taxon>
        <taxon>Chromadorea</taxon>
        <taxon>Rhabditida</taxon>
        <taxon>Rhabditina</taxon>
        <taxon>Rhabditomorpha</taxon>
        <taxon>Strongyloidea</taxon>
        <taxon>Ancylostomatidae</taxon>
        <taxon>Ancylostomatinae</taxon>
        <taxon>Ancylostoma</taxon>
    </lineage>
</organism>
<dbReference type="CDD" id="cd18572">
    <property type="entry name" value="ABC_6TM_TAP"/>
    <property type="match status" value="1"/>
</dbReference>
<keyword evidence="6 7" id="KW-0472">Membrane</keyword>
<comment type="subcellular location">
    <subcellularLocation>
        <location evidence="1">Membrane</location>
        <topology evidence="1">Multi-pass membrane protein</topology>
    </subcellularLocation>
</comment>
<name>A0A0D6LM15_9BILA</name>
<dbReference type="Gene3D" id="3.40.50.300">
    <property type="entry name" value="P-loop containing nucleotide triphosphate hydrolases"/>
    <property type="match status" value="1"/>
</dbReference>
<dbReference type="Pfam" id="PF00005">
    <property type="entry name" value="ABC_tran"/>
    <property type="match status" value="1"/>
</dbReference>
<dbReference type="InterPro" id="IPR003593">
    <property type="entry name" value="AAA+_ATPase"/>
</dbReference>
<protein>
    <submittedName>
        <fullName evidence="10">ABC transporter, ATP-binding protein</fullName>
    </submittedName>
</protein>
<dbReference type="PROSITE" id="PS00211">
    <property type="entry name" value="ABC_TRANSPORTER_1"/>
    <property type="match status" value="1"/>
</dbReference>
<dbReference type="Proteomes" id="UP000054495">
    <property type="component" value="Unassembled WGS sequence"/>
</dbReference>
<dbReference type="InterPro" id="IPR011527">
    <property type="entry name" value="ABC1_TM_dom"/>
</dbReference>
<evidence type="ECO:0000256" key="5">
    <source>
        <dbReference type="ARBA" id="ARBA00022989"/>
    </source>
</evidence>
<evidence type="ECO:0000256" key="3">
    <source>
        <dbReference type="ARBA" id="ARBA00022741"/>
    </source>
</evidence>
<dbReference type="AlphaFoldDB" id="A0A0D6LM15"/>
<dbReference type="PANTHER" id="PTHR43394">
    <property type="entry name" value="ATP-DEPENDENT PERMEASE MDL1, MITOCHONDRIAL"/>
    <property type="match status" value="1"/>
</dbReference>
<evidence type="ECO:0000256" key="2">
    <source>
        <dbReference type="ARBA" id="ARBA00022692"/>
    </source>
</evidence>
<evidence type="ECO:0000313" key="11">
    <source>
        <dbReference type="Proteomes" id="UP000054495"/>
    </source>
</evidence>
<dbReference type="Pfam" id="PF00664">
    <property type="entry name" value="ABC_membrane"/>
    <property type="match status" value="1"/>
</dbReference>
<keyword evidence="5 7" id="KW-1133">Transmembrane helix</keyword>
<dbReference type="FunFam" id="3.40.50.300:FF:000218">
    <property type="entry name" value="Multidrug ABC transporter ATP-binding protein"/>
    <property type="match status" value="1"/>
</dbReference>
<dbReference type="PROSITE" id="PS50893">
    <property type="entry name" value="ABC_TRANSPORTER_2"/>
    <property type="match status" value="1"/>
</dbReference>
<dbReference type="InterPro" id="IPR039421">
    <property type="entry name" value="Type_1_exporter"/>
</dbReference>
<dbReference type="PROSITE" id="PS50929">
    <property type="entry name" value="ABC_TM1F"/>
    <property type="match status" value="1"/>
</dbReference>
<feature type="domain" description="ABC transporter" evidence="8">
    <location>
        <begin position="437"/>
        <end position="673"/>
    </location>
</feature>
<dbReference type="SUPFAM" id="SSF90123">
    <property type="entry name" value="ABC transporter transmembrane region"/>
    <property type="match status" value="1"/>
</dbReference>
<dbReference type="InterPro" id="IPR027417">
    <property type="entry name" value="P-loop_NTPase"/>
</dbReference>
<evidence type="ECO:0000256" key="4">
    <source>
        <dbReference type="ARBA" id="ARBA00022840"/>
    </source>
</evidence>
<dbReference type="GO" id="GO:0090374">
    <property type="term" value="P:oligopeptide export from mitochondrion"/>
    <property type="evidence" value="ECO:0007669"/>
    <property type="project" value="TreeGrafter"/>
</dbReference>
<keyword evidence="4 10" id="KW-0067">ATP-binding</keyword>
<evidence type="ECO:0000256" key="1">
    <source>
        <dbReference type="ARBA" id="ARBA00004141"/>
    </source>
</evidence>
<keyword evidence="2 7" id="KW-0812">Transmembrane</keyword>
<feature type="transmembrane region" description="Helical" evidence="7">
    <location>
        <begin position="6"/>
        <end position="32"/>
    </location>
</feature>
<dbReference type="GO" id="GO:0015421">
    <property type="term" value="F:ABC-type oligopeptide transporter activity"/>
    <property type="evidence" value="ECO:0007669"/>
    <property type="project" value="TreeGrafter"/>
</dbReference>
<feature type="transmembrane region" description="Helical" evidence="7">
    <location>
        <begin position="85"/>
        <end position="102"/>
    </location>
</feature>